<reference evidence="2 3" key="1">
    <citation type="submission" date="2019-05" db="EMBL/GenBank/DDBJ databases">
        <title>Emergence of the Ug99 lineage of the wheat stem rust pathogen through somatic hybridization.</title>
        <authorList>
            <person name="Li F."/>
            <person name="Upadhyaya N.M."/>
            <person name="Sperschneider J."/>
            <person name="Matny O."/>
            <person name="Nguyen-Phuc H."/>
            <person name="Mago R."/>
            <person name="Raley C."/>
            <person name="Miller M.E."/>
            <person name="Silverstein K.A.T."/>
            <person name="Henningsen E."/>
            <person name="Hirsch C.D."/>
            <person name="Visser B."/>
            <person name="Pretorius Z.A."/>
            <person name="Steffenson B.J."/>
            <person name="Schwessinger B."/>
            <person name="Dodds P.N."/>
            <person name="Figueroa M."/>
        </authorList>
    </citation>
    <scope>NUCLEOTIDE SEQUENCE [LARGE SCALE GENOMIC DNA]</scope>
    <source>
        <strain evidence="2">21-0</strain>
    </source>
</reference>
<comment type="caution">
    <text evidence="2">The sequence shown here is derived from an EMBL/GenBank/DDBJ whole genome shotgun (WGS) entry which is preliminary data.</text>
</comment>
<sequence>MAPEKPPDNVPSTPPNTLEDPSVPQSTRRESSRTRTPISRPGFIRTASDSRRALIGIPNQQRRRPSITANSNPVTKEPNGGTDSDDEEVETVATSQRGVTKKVASKVHQVSKRTGKAIEVDLAQDSDEEHSHLATKKDKSKDSNGFNHWLLYFYPPGKGPNQPNSEAYACRWCPKSVMATDRSNYNLKSHRDGANYKSSQKKACAGRAQAITSGCKLPPTPAEVIAEKVKSGAAIPGTLIAYTARGKFDNTTMIKLLIIWLIRECLPWLRMEDFDLRLAFDHAHISSRLPSRVWAAAHAHHLYIEQRSQVIKLIRVSTLLNLALW</sequence>
<dbReference type="PANTHER" id="PTHR47501:SF5">
    <property type="entry name" value="HAT C-TERMINAL DIMERISATION DOMAIN-CONTAINING PROTEIN"/>
    <property type="match status" value="1"/>
</dbReference>
<evidence type="ECO:0000313" key="3">
    <source>
        <dbReference type="Proteomes" id="UP000324748"/>
    </source>
</evidence>
<feature type="compositionally biased region" description="Basic and acidic residues" evidence="1">
    <location>
        <begin position="129"/>
        <end position="141"/>
    </location>
</feature>
<accession>A0A5B0QDH6</accession>
<dbReference type="Proteomes" id="UP000324748">
    <property type="component" value="Unassembled WGS sequence"/>
</dbReference>
<evidence type="ECO:0000256" key="1">
    <source>
        <dbReference type="SAM" id="MobiDB-lite"/>
    </source>
</evidence>
<protein>
    <recommendedName>
        <fullName evidence="4">BED-type domain-containing protein</fullName>
    </recommendedName>
</protein>
<feature type="region of interest" description="Disordered" evidence="1">
    <location>
        <begin position="1"/>
        <end position="97"/>
    </location>
</feature>
<evidence type="ECO:0008006" key="4">
    <source>
        <dbReference type="Google" id="ProtNLM"/>
    </source>
</evidence>
<organism evidence="2 3">
    <name type="scientific">Puccinia graminis f. sp. tritici</name>
    <dbReference type="NCBI Taxonomy" id="56615"/>
    <lineage>
        <taxon>Eukaryota</taxon>
        <taxon>Fungi</taxon>
        <taxon>Dikarya</taxon>
        <taxon>Basidiomycota</taxon>
        <taxon>Pucciniomycotina</taxon>
        <taxon>Pucciniomycetes</taxon>
        <taxon>Pucciniales</taxon>
        <taxon>Pucciniaceae</taxon>
        <taxon>Puccinia</taxon>
    </lineage>
</organism>
<name>A0A5B0QDH6_PUCGR</name>
<feature type="region of interest" description="Disordered" evidence="1">
    <location>
        <begin position="121"/>
        <end position="141"/>
    </location>
</feature>
<dbReference type="AlphaFoldDB" id="A0A5B0QDH6"/>
<keyword evidence="3" id="KW-1185">Reference proteome</keyword>
<gene>
    <name evidence="2" type="ORF">PGT21_037022</name>
</gene>
<dbReference type="OrthoDB" id="10352681at2759"/>
<proteinExistence type="predicted"/>
<evidence type="ECO:0000313" key="2">
    <source>
        <dbReference type="EMBL" id="KAA1111179.1"/>
    </source>
</evidence>
<dbReference type="EMBL" id="VSWC01000027">
    <property type="protein sequence ID" value="KAA1111179.1"/>
    <property type="molecule type" value="Genomic_DNA"/>
</dbReference>
<dbReference type="PANTHER" id="PTHR47501">
    <property type="entry name" value="TRANSPOSASE-RELATED"/>
    <property type="match status" value="1"/>
</dbReference>